<dbReference type="AlphaFoldDB" id="A0AAU7V9J1"/>
<evidence type="ECO:0000313" key="1">
    <source>
        <dbReference type="EMBL" id="XBW08763.1"/>
    </source>
</evidence>
<name>A0AAU7V9J1_9ACTO</name>
<proteinExistence type="predicted"/>
<dbReference type="RefSeq" id="WP_350258963.1">
    <property type="nucleotide sequence ID" value="NZ_CP138335.1"/>
</dbReference>
<dbReference type="EMBL" id="CP138335">
    <property type="protein sequence ID" value="XBW08763.1"/>
    <property type="molecule type" value="Genomic_DNA"/>
</dbReference>
<dbReference type="KEGG" id="sapp:SAC06_04190"/>
<organism evidence="1">
    <name type="scientific">Scrofimicrobium appendicitidis</name>
    <dbReference type="NCBI Taxonomy" id="3079930"/>
    <lineage>
        <taxon>Bacteria</taxon>
        <taxon>Bacillati</taxon>
        <taxon>Actinomycetota</taxon>
        <taxon>Actinomycetes</taxon>
        <taxon>Actinomycetales</taxon>
        <taxon>Actinomycetaceae</taxon>
        <taxon>Scrofimicrobium</taxon>
    </lineage>
</organism>
<sequence>MRKWALAALGAGAALAYSGFPRRVGVTRSQADLSLPGDLLLPTADVQADRAHEFGATPAELWPAVLAVEDLYAYLWDRPLTVVAEEPGELLILATPSHLDDWHATLTAALLPSTDGRTVVHLRERYQGKRPLTVTTALAAPLTWIRISRSLA</sequence>
<gene>
    <name evidence="1" type="ORF">SAC06_04190</name>
</gene>
<protein>
    <submittedName>
        <fullName evidence="1">Uncharacterized protein</fullName>
    </submittedName>
</protein>
<accession>A0AAU7V9J1</accession>
<reference evidence="1" key="1">
    <citation type="submission" date="2023-11" db="EMBL/GenBank/DDBJ databases">
        <title>Scrofimicrobium hongkongense sp. nov., isolated from a patient with peritonitis.</title>
        <authorList>
            <person name="Lao H.Y."/>
            <person name="Wong A.Y.P."/>
            <person name="Ng T.L."/>
            <person name="Wong R.Y.L."/>
            <person name="Yau M.C.Y."/>
            <person name="Lam J.Y.W."/>
            <person name="Siu G.K.H."/>
        </authorList>
    </citation>
    <scope>NUCLEOTIDE SEQUENCE</scope>
    <source>
        <strain evidence="1">R131</strain>
    </source>
</reference>